<reference evidence="2" key="1">
    <citation type="journal article" date="2013" name="Nat. Genet.">
        <title>The duck genome and transcriptome provide insight into an avian influenza virus reservoir species.</title>
        <authorList>
            <person name="Huang Y."/>
            <person name="Li Y."/>
            <person name="Burt D.W."/>
            <person name="Chen H."/>
            <person name="Zhang Y."/>
            <person name="Qian W."/>
            <person name="Kim H."/>
            <person name="Gan S."/>
            <person name="Zhao Y."/>
            <person name="Li J."/>
            <person name="Yi K."/>
            <person name="Feng H."/>
            <person name="Zhu P."/>
            <person name="Li B."/>
            <person name="Liu Q."/>
            <person name="Fairley S."/>
            <person name="Magor K.E."/>
            <person name="Du Z."/>
            <person name="Hu X."/>
            <person name="Goodman L."/>
            <person name="Tafer H."/>
            <person name="Vignal A."/>
            <person name="Lee T."/>
            <person name="Kim K.W."/>
            <person name="Sheng Z."/>
            <person name="An Y."/>
            <person name="Searle S."/>
            <person name="Herrero J."/>
            <person name="Groenen M.A."/>
            <person name="Crooijmans R.P."/>
            <person name="Faraut T."/>
            <person name="Cai Q."/>
            <person name="Webster R.G."/>
            <person name="Aldridge J.R."/>
            <person name="Warren W.C."/>
            <person name="Bartschat S."/>
            <person name="Kehr S."/>
            <person name="Marz M."/>
            <person name="Stadler P.F."/>
            <person name="Smith J."/>
            <person name="Kraus R.H."/>
            <person name="Zhao Y."/>
            <person name="Ren L."/>
            <person name="Fei J."/>
            <person name="Morisson M."/>
            <person name="Kaiser P."/>
            <person name="Griffin D.K."/>
            <person name="Rao M."/>
            <person name="Pitel F."/>
            <person name="Wang J."/>
            <person name="Li N."/>
        </authorList>
    </citation>
    <scope>NUCLEOTIDE SEQUENCE [LARGE SCALE GENOMIC DNA]</scope>
</reference>
<name>R0LMQ5_ANAPL</name>
<organism evidence="1 2">
    <name type="scientific">Anas platyrhynchos</name>
    <name type="common">Mallard</name>
    <name type="synonym">Anas boschas</name>
    <dbReference type="NCBI Taxonomy" id="8839"/>
    <lineage>
        <taxon>Eukaryota</taxon>
        <taxon>Metazoa</taxon>
        <taxon>Chordata</taxon>
        <taxon>Craniata</taxon>
        <taxon>Vertebrata</taxon>
        <taxon>Euteleostomi</taxon>
        <taxon>Archelosauria</taxon>
        <taxon>Archosauria</taxon>
        <taxon>Dinosauria</taxon>
        <taxon>Saurischia</taxon>
        <taxon>Theropoda</taxon>
        <taxon>Coelurosauria</taxon>
        <taxon>Aves</taxon>
        <taxon>Neognathae</taxon>
        <taxon>Galloanserae</taxon>
        <taxon>Anseriformes</taxon>
        <taxon>Anatidae</taxon>
        <taxon>Anatinae</taxon>
        <taxon>Anas</taxon>
    </lineage>
</organism>
<keyword evidence="2" id="KW-1185">Reference proteome</keyword>
<evidence type="ECO:0000313" key="2">
    <source>
        <dbReference type="Proteomes" id="UP000296049"/>
    </source>
</evidence>
<dbReference type="Proteomes" id="UP000296049">
    <property type="component" value="Unassembled WGS sequence"/>
</dbReference>
<dbReference type="EMBL" id="KB743058">
    <property type="protein sequence ID" value="EOB01703.1"/>
    <property type="molecule type" value="Genomic_DNA"/>
</dbReference>
<proteinExistence type="predicted"/>
<gene>
    <name evidence="1" type="ORF">Anapl_07212</name>
</gene>
<protein>
    <submittedName>
        <fullName evidence="1">Uncharacterized protein</fullName>
    </submittedName>
</protein>
<dbReference type="AlphaFoldDB" id="R0LMQ5"/>
<sequence length="241" mass="26173">MALLSEKSSTTHQQTLQAAFLRAAATASRKVETVSGSVSLNTARAKQGSSRLVHCQLFTPDSSCTCAFRTDLSPQPLQATSAMHQKWATQRKMLLLFLHPIFLQIKTEHKHVCKLTAIGLMASPEFCSCQLQQSNKVIVCSKQIVIWSPGELGMGCQSIHALSLLLHNPFEKDCVSFLRSVETPSGKTKAAQESNDTRVAEVFGAEACFACFIPGESFLSAEQFSADKLQAASGSFTSPEE</sequence>
<evidence type="ECO:0000313" key="1">
    <source>
        <dbReference type="EMBL" id="EOB01703.1"/>
    </source>
</evidence>
<accession>R0LMQ5</accession>